<feature type="domain" description="Chitin-binding type-2" evidence="2">
    <location>
        <begin position="91"/>
        <end position="160"/>
    </location>
</feature>
<evidence type="ECO:0000259" key="2">
    <source>
        <dbReference type="SMART" id="SM00494"/>
    </source>
</evidence>
<accession>A0ABD1D8G9</accession>
<feature type="domain" description="Chitin-binding type-2" evidence="2">
    <location>
        <begin position="29"/>
        <end position="88"/>
    </location>
</feature>
<feature type="chain" id="PRO_5044835643" description="Chitin-binding type-2 domain-containing protein" evidence="1">
    <location>
        <begin position="20"/>
        <end position="206"/>
    </location>
</feature>
<dbReference type="SMART" id="SM00494">
    <property type="entry name" value="ChtBD2"/>
    <property type="match status" value="2"/>
</dbReference>
<dbReference type="Proteomes" id="UP001562425">
    <property type="component" value="Unassembled WGS sequence"/>
</dbReference>
<evidence type="ECO:0000256" key="1">
    <source>
        <dbReference type="SAM" id="SignalP"/>
    </source>
</evidence>
<sequence>MAALQLAFLLLSGLTLIRSQVQHPWCVNPDCSTASDRNTLWPLEDANFFLRCDGNWDLLKTPCFDKQLFHFRLQRCVPPADWEPACPEELPECPEVVCQSPADQRVLWPVAMLTRYFVRCMPGPSGGMVPTMVPCEGDTLFSWTRQGCVSADNWVKSCDDWTMYYQCVPHASGFWLPLERDCAAGTVFHFGMQQCVFPVEWQDFCL</sequence>
<evidence type="ECO:0000313" key="3">
    <source>
        <dbReference type="EMBL" id="KAL1395952.1"/>
    </source>
</evidence>
<gene>
    <name evidence="3" type="ORF">pipiens_010863</name>
</gene>
<evidence type="ECO:0000313" key="4">
    <source>
        <dbReference type="Proteomes" id="UP001562425"/>
    </source>
</evidence>
<dbReference type="InterPro" id="IPR002557">
    <property type="entry name" value="Chitin-bd_dom"/>
</dbReference>
<dbReference type="EMBL" id="JBEHCU010006903">
    <property type="protein sequence ID" value="KAL1395952.1"/>
    <property type="molecule type" value="Genomic_DNA"/>
</dbReference>
<dbReference type="SUPFAM" id="SSF57625">
    <property type="entry name" value="Invertebrate chitin-binding proteins"/>
    <property type="match status" value="1"/>
</dbReference>
<feature type="signal peptide" evidence="1">
    <location>
        <begin position="1"/>
        <end position="19"/>
    </location>
</feature>
<organism evidence="3 4">
    <name type="scientific">Culex pipiens pipiens</name>
    <name type="common">Northern house mosquito</name>
    <dbReference type="NCBI Taxonomy" id="38569"/>
    <lineage>
        <taxon>Eukaryota</taxon>
        <taxon>Metazoa</taxon>
        <taxon>Ecdysozoa</taxon>
        <taxon>Arthropoda</taxon>
        <taxon>Hexapoda</taxon>
        <taxon>Insecta</taxon>
        <taxon>Pterygota</taxon>
        <taxon>Neoptera</taxon>
        <taxon>Endopterygota</taxon>
        <taxon>Diptera</taxon>
        <taxon>Nematocera</taxon>
        <taxon>Culicoidea</taxon>
        <taxon>Culicidae</taxon>
        <taxon>Culicinae</taxon>
        <taxon>Culicini</taxon>
        <taxon>Culex</taxon>
        <taxon>Culex</taxon>
    </lineage>
</organism>
<protein>
    <recommendedName>
        <fullName evidence="2">Chitin-binding type-2 domain-containing protein</fullName>
    </recommendedName>
</protein>
<proteinExistence type="predicted"/>
<dbReference type="AlphaFoldDB" id="A0ABD1D8G9"/>
<name>A0ABD1D8G9_CULPP</name>
<keyword evidence="1" id="KW-0732">Signal</keyword>
<reference evidence="3 4" key="1">
    <citation type="submission" date="2024-05" db="EMBL/GenBank/DDBJ databases">
        <title>Culex pipiens pipiens assembly and annotation.</title>
        <authorList>
            <person name="Alout H."/>
            <person name="Durand T."/>
        </authorList>
    </citation>
    <scope>NUCLEOTIDE SEQUENCE [LARGE SCALE GENOMIC DNA]</scope>
    <source>
        <strain evidence="3">HA-2024</strain>
        <tissue evidence="3">Whole body</tissue>
    </source>
</reference>
<dbReference type="InterPro" id="IPR036508">
    <property type="entry name" value="Chitin-bd_dom_sf"/>
</dbReference>
<keyword evidence="4" id="KW-1185">Reference proteome</keyword>
<comment type="caution">
    <text evidence="3">The sequence shown here is derived from an EMBL/GenBank/DDBJ whole genome shotgun (WGS) entry which is preliminary data.</text>
</comment>